<evidence type="ECO:0000256" key="1">
    <source>
        <dbReference type="SAM" id="MobiDB-lite"/>
    </source>
</evidence>
<reference evidence="2" key="1">
    <citation type="journal article" date="2023" name="G3 (Bethesda)">
        <title>A reference genome for the long-term kleptoplast-retaining sea slug Elysia crispata morphotype clarki.</title>
        <authorList>
            <person name="Eastman K.E."/>
            <person name="Pendleton A.L."/>
            <person name="Shaikh M.A."/>
            <person name="Suttiyut T."/>
            <person name="Ogas R."/>
            <person name="Tomko P."/>
            <person name="Gavelis G."/>
            <person name="Widhalm J.R."/>
            <person name="Wisecaver J.H."/>
        </authorList>
    </citation>
    <scope>NUCLEOTIDE SEQUENCE</scope>
    <source>
        <strain evidence="2">ECLA1</strain>
    </source>
</reference>
<dbReference type="EMBL" id="JAWDGP010001970">
    <property type="protein sequence ID" value="KAK3786395.1"/>
    <property type="molecule type" value="Genomic_DNA"/>
</dbReference>
<dbReference type="Proteomes" id="UP001283361">
    <property type="component" value="Unassembled WGS sequence"/>
</dbReference>
<accession>A0AAE1AEF6</accession>
<feature type="region of interest" description="Disordered" evidence="1">
    <location>
        <begin position="70"/>
        <end position="92"/>
    </location>
</feature>
<proteinExistence type="predicted"/>
<organism evidence="2 3">
    <name type="scientific">Elysia crispata</name>
    <name type="common">lettuce slug</name>
    <dbReference type="NCBI Taxonomy" id="231223"/>
    <lineage>
        <taxon>Eukaryota</taxon>
        <taxon>Metazoa</taxon>
        <taxon>Spiralia</taxon>
        <taxon>Lophotrochozoa</taxon>
        <taxon>Mollusca</taxon>
        <taxon>Gastropoda</taxon>
        <taxon>Heterobranchia</taxon>
        <taxon>Euthyneura</taxon>
        <taxon>Panpulmonata</taxon>
        <taxon>Sacoglossa</taxon>
        <taxon>Placobranchoidea</taxon>
        <taxon>Plakobranchidae</taxon>
        <taxon>Elysia</taxon>
    </lineage>
</organism>
<evidence type="ECO:0000313" key="3">
    <source>
        <dbReference type="Proteomes" id="UP001283361"/>
    </source>
</evidence>
<dbReference type="AlphaFoldDB" id="A0AAE1AEF6"/>
<evidence type="ECO:0000313" key="2">
    <source>
        <dbReference type="EMBL" id="KAK3786395.1"/>
    </source>
</evidence>
<comment type="caution">
    <text evidence="2">The sequence shown here is derived from an EMBL/GenBank/DDBJ whole genome shotgun (WGS) entry which is preliminary data.</text>
</comment>
<sequence length="92" mass="10288">MTDCFRSPEEPRKITPSLKSITVETPEVEGIHRRADGQTRRESRFPGCRPHCALSSAAFPPSVTSHRMLESNLAEGGKKTDVRYPGEKDQYA</sequence>
<gene>
    <name evidence="2" type="ORF">RRG08_006738</name>
</gene>
<name>A0AAE1AEF6_9GAST</name>
<protein>
    <submittedName>
        <fullName evidence="2">Uncharacterized protein</fullName>
    </submittedName>
</protein>
<keyword evidence="3" id="KW-1185">Reference proteome</keyword>
<feature type="compositionally biased region" description="Basic and acidic residues" evidence="1">
    <location>
        <begin position="76"/>
        <end position="92"/>
    </location>
</feature>